<reference evidence="4 5" key="1">
    <citation type="submission" date="2015-01" db="EMBL/GenBank/DDBJ databases">
        <title>The Genome Sequence of Exophiala xenobiotica CBS118157.</title>
        <authorList>
            <consortium name="The Broad Institute Genomics Platform"/>
            <person name="Cuomo C."/>
            <person name="de Hoog S."/>
            <person name="Gorbushina A."/>
            <person name="Stielow B."/>
            <person name="Teixiera M."/>
            <person name="Abouelleil A."/>
            <person name="Chapman S.B."/>
            <person name="Priest M."/>
            <person name="Young S.K."/>
            <person name="Wortman J."/>
            <person name="Nusbaum C."/>
            <person name="Birren B."/>
        </authorList>
    </citation>
    <scope>NUCLEOTIDE SEQUENCE [LARGE SCALE GENOMIC DNA]</scope>
    <source>
        <strain evidence="4 5">CBS 118157</strain>
    </source>
</reference>
<dbReference type="GO" id="GO:0006400">
    <property type="term" value="P:tRNA modification"/>
    <property type="evidence" value="ECO:0007669"/>
    <property type="project" value="InterPro"/>
</dbReference>
<dbReference type="EMBL" id="KN847317">
    <property type="protein sequence ID" value="KIW61359.1"/>
    <property type="molecule type" value="Genomic_DNA"/>
</dbReference>
<name>A0A0D2FMM8_9EURO</name>
<dbReference type="RefSeq" id="XP_013321943.1">
    <property type="nucleotide sequence ID" value="XM_013466489.1"/>
</dbReference>
<proteinExistence type="predicted"/>
<accession>A0A0D2FMM8</accession>
<feature type="domain" description="THUMP" evidence="3">
    <location>
        <begin position="196"/>
        <end position="308"/>
    </location>
</feature>
<evidence type="ECO:0000256" key="1">
    <source>
        <dbReference type="PROSITE-ProRule" id="PRU00529"/>
    </source>
</evidence>
<evidence type="ECO:0000313" key="5">
    <source>
        <dbReference type="Proteomes" id="UP000054342"/>
    </source>
</evidence>
<feature type="compositionally biased region" description="Polar residues" evidence="2">
    <location>
        <begin position="30"/>
        <end position="47"/>
    </location>
</feature>
<dbReference type="PANTHER" id="PTHR13452:SF10">
    <property type="entry name" value="THUMP DOMAIN-CONTAINING PROTEIN 1"/>
    <property type="match status" value="1"/>
</dbReference>
<dbReference type="HOGENOM" id="CLU_039352_2_2_1"/>
<evidence type="ECO:0000256" key="2">
    <source>
        <dbReference type="SAM" id="MobiDB-lite"/>
    </source>
</evidence>
<dbReference type="PANTHER" id="PTHR13452">
    <property type="entry name" value="THUMP DOMAIN CONTAINING PROTEIN 1-RELATED"/>
    <property type="match status" value="1"/>
</dbReference>
<evidence type="ECO:0000259" key="3">
    <source>
        <dbReference type="PROSITE" id="PS51165"/>
    </source>
</evidence>
<organism evidence="4 5">
    <name type="scientific">Exophiala xenobiotica</name>
    <dbReference type="NCBI Taxonomy" id="348802"/>
    <lineage>
        <taxon>Eukaryota</taxon>
        <taxon>Fungi</taxon>
        <taxon>Dikarya</taxon>
        <taxon>Ascomycota</taxon>
        <taxon>Pezizomycotina</taxon>
        <taxon>Eurotiomycetes</taxon>
        <taxon>Chaetothyriomycetidae</taxon>
        <taxon>Chaetothyriales</taxon>
        <taxon>Herpotrichiellaceae</taxon>
        <taxon>Exophiala</taxon>
    </lineage>
</organism>
<gene>
    <name evidence="4" type="ORF">PV05_01490</name>
</gene>
<dbReference type="STRING" id="348802.A0A0D2FMM8"/>
<sequence>MMGSADSAERSSKRVKMDRGPRPDMVNGTRPKTTNKGKYLTRQAQGSSHDDGKYMSRRAKTISASGIHSGDVGIFVTCDKGQEKRCLQEISDILGEYIGQDIQSSDEAAQQDQGEATGGDIDIEADILAELDSLRPSPSSSNVPAQKISLVTLDIPCVSFIRFPSSSETTTTPDPVDLVRKICDSASQRNYTGPRSRYVKRLTPVSLVRKVLPSGLESLCDEVLPAHFKVQSDDPNAAIDQPGVQVYKFAIRPTIRNNDKLDRDQVIKVVAEKVAALGNGKHSVDLKGYDKLILVDVYRNIVGMSVVGNEFESLRRFNLAEIHALHLDEDKKPGDEDVESSLGAR</sequence>
<feature type="compositionally biased region" description="Basic and acidic residues" evidence="2">
    <location>
        <begin position="7"/>
        <end position="22"/>
    </location>
</feature>
<dbReference type="InterPro" id="IPR040183">
    <property type="entry name" value="THUMPD1-like"/>
</dbReference>
<dbReference type="Pfam" id="PF02926">
    <property type="entry name" value="THUMP"/>
    <property type="match status" value="1"/>
</dbReference>
<feature type="region of interest" description="Disordered" evidence="2">
    <location>
        <begin position="1"/>
        <end position="54"/>
    </location>
</feature>
<dbReference type="OrthoDB" id="367221at2759"/>
<keyword evidence="1" id="KW-0694">RNA-binding</keyword>
<dbReference type="InterPro" id="IPR004114">
    <property type="entry name" value="THUMP_dom"/>
</dbReference>
<dbReference type="GeneID" id="25323398"/>
<dbReference type="PROSITE" id="PS51165">
    <property type="entry name" value="THUMP"/>
    <property type="match status" value="1"/>
</dbReference>
<keyword evidence="5" id="KW-1185">Reference proteome</keyword>
<dbReference type="SUPFAM" id="SSF143437">
    <property type="entry name" value="THUMP domain-like"/>
    <property type="match status" value="1"/>
</dbReference>
<dbReference type="AlphaFoldDB" id="A0A0D2FMM8"/>
<protein>
    <recommendedName>
        <fullName evidence="3">THUMP domain-containing protein</fullName>
    </recommendedName>
</protein>
<dbReference type="CDD" id="cd11717">
    <property type="entry name" value="THUMP_THUMPD1_like"/>
    <property type="match status" value="1"/>
</dbReference>
<dbReference type="Proteomes" id="UP000054342">
    <property type="component" value="Unassembled WGS sequence"/>
</dbReference>
<evidence type="ECO:0000313" key="4">
    <source>
        <dbReference type="EMBL" id="KIW61359.1"/>
    </source>
</evidence>
<dbReference type="GO" id="GO:0003723">
    <property type="term" value="F:RNA binding"/>
    <property type="evidence" value="ECO:0007669"/>
    <property type="project" value="UniProtKB-UniRule"/>
</dbReference>
<dbReference type="Gene3D" id="3.30.2300.10">
    <property type="entry name" value="THUMP superfamily"/>
    <property type="match status" value="1"/>
</dbReference>